<evidence type="ECO:0000259" key="14">
    <source>
        <dbReference type="Pfam" id="PF00593"/>
    </source>
</evidence>
<evidence type="ECO:0000256" key="7">
    <source>
        <dbReference type="ARBA" id="ARBA00023077"/>
    </source>
</evidence>
<organism evidence="16 17">
    <name type="scientific">Paraburkholderia hiiakae</name>
    <dbReference type="NCBI Taxonomy" id="1081782"/>
    <lineage>
        <taxon>Bacteria</taxon>
        <taxon>Pseudomonadati</taxon>
        <taxon>Pseudomonadota</taxon>
        <taxon>Betaproteobacteria</taxon>
        <taxon>Burkholderiales</taxon>
        <taxon>Burkholderiaceae</taxon>
        <taxon>Paraburkholderia</taxon>
    </lineage>
</organism>
<dbReference type="PANTHER" id="PTHR30069">
    <property type="entry name" value="TONB-DEPENDENT OUTER MEMBRANE RECEPTOR"/>
    <property type="match status" value="1"/>
</dbReference>
<evidence type="ECO:0000313" key="16">
    <source>
        <dbReference type="EMBL" id="CAD6520777.1"/>
    </source>
</evidence>
<dbReference type="InterPro" id="IPR039426">
    <property type="entry name" value="TonB-dep_rcpt-like"/>
</dbReference>
<evidence type="ECO:0000256" key="1">
    <source>
        <dbReference type="ARBA" id="ARBA00004571"/>
    </source>
</evidence>
<keyword evidence="4 11" id="KW-1134">Transmembrane beta strand</keyword>
<feature type="chain" id="PRO_5046417124" evidence="13">
    <location>
        <begin position="27"/>
        <end position="784"/>
    </location>
</feature>
<evidence type="ECO:0000256" key="6">
    <source>
        <dbReference type="ARBA" id="ARBA00022729"/>
    </source>
</evidence>
<keyword evidence="6 13" id="KW-0732">Signal</keyword>
<keyword evidence="9" id="KW-0675">Receptor</keyword>
<comment type="similarity">
    <text evidence="2 11 12">Belongs to the TonB-dependent receptor family.</text>
</comment>
<keyword evidence="17" id="KW-1185">Reference proteome</keyword>
<comment type="subcellular location">
    <subcellularLocation>
        <location evidence="1 11">Cell outer membrane</location>
        <topology evidence="1 11">Multi-pass membrane protein</topology>
    </subcellularLocation>
</comment>
<dbReference type="SUPFAM" id="SSF56935">
    <property type="entry name" value="Porins"/>
    <property type="match status" value="1"/>
</dbReference>
<dbReference type="EMBL" id="CAJHCQ010000002">
    <property type="protein sequence ID" value="CAD6520777.1"/>
    <property type="molecule type" value="Genomic_DNA"/>
</dbReference>
<dbReference type="PROSITE" id="PS52016">
    <property type="entry name" value="TONB_DEPENDENT_REC_3"/>
    <property type="match status" value="1"/>
</dbReference>
<dbReference type="SUPFAM" id="SSF49464">
    <property type="entry name" value="Carboxypeptidase regulatory domain-like"/>
    <property type="match status" value="1"/>
</dbReference>
<evidence type="ECO:0000256" key="5">
    <source>
        <dbReference type="ARBA" id="ARBA00022692"/>
    </source>
</evidence>
<keyword evidence="8 11" id="KW-0472">Membrane</keyword>
<feature type="signal peptide" evidence="13">
    <location>
        <begin position="1"/>
        <end position="26"/>
    </location>
</feature>
<feature type="domain" description="TonB-dependent receptor plug" evidence="15">
    <location>
        <begin position="136"/>
        <end position="232"/>
    </location>
</feature>
<dbReference type="Gene3D" id="2.170.130.10">
    <property type="entry name" value="TonB-dependent receptor, plug domain"/>
    <property type="match status" value="1"/>
</dbReference>
<comment type="caution">
    <text evidence="16">The sequence shown here is derived from an EMBL/GenBank/DDBJ whole genome shotgun (WGS) entry which is preliminary data.</text>
</comment>
<dbReference type="Gene3D" id="2.60.40.1120">
    <property type="entry name" value="Carboxypeptidase-like, regulatory domain"/>
    <property type="match status" value="1"/>
</dbReference>
<keyword evidence="5 11" id="KW-0812">Transmembrane</keyword>
<dbReference type="Pfam" id="PF07715">
    <property type="entry name" value="Plug"/>
    <property type="match status" value="1"/>
</dbReference>
<dbReference type="Gene3D" id="2.40.170.20">
    <property type="entry name" value="TonB-dependent receptor, beta-barrel domain"/>
    <property type="match status" value="1"/>
</dbReference>
<evidence type="ECO:0000256" key="11">
    <source>
        <dbReference type="PROSITE-ProRule" id="PRU01360"/>
    </source>
</evidence>
<evidence type="ECO:0000256" key="13">
    <source>
        <dbReference type="SAM" id="SignalP"/>
    </source>
</evidence>
<sequence length="784" mass="84732">MMIHRSLIAHAALVSFAMITASQARAADADTTLNGTVKDMAGKPVGHAAVVLQDAHGAAAGHTTTDADGHFELLHVATGTYAVTVTAPGFAAASQIATTAPARPTSVAVVLNKGDTLDVQVNAKRLAEARNGLLPETGSSIYRITQADIAAMPQGQNTPLNQVLLQAPGVADDSYGQLHVRGDHADLQYRINGILIPEPISGFGQSLDTRIIEQVNLLTGALPAEYGYRTAGIVDIRTKSGDLGNGGSIDVYGGSHQTIQTSADVYGSKGDFSYFFSGSLGENNLGIEAPTASPSPIHDHTRQGNAFGYMSYIINPLTRVSVMFGTTANQFQIPNTPGLTPNFMLAGVPSFDSANLNETQSELNNFAVVALQGTNGGALDYQVALFTRYTRTQFNPDPVGDLIFNGVASQDFHSDTANGLQADTTYRLNDHHTLRAGVLFQQEHATFWDNVSVFPADANGNQTSDVPFTLSDSSSKTGYLYSAYIQDEWKINSRLTLNYGLRYDGMDEYVQANQLSPRIGAVFKLTPTTTFHAGYARYFTPPSFELVSSSTISRFNGTTNQSEVTQNDPVQPERADYFDLGVTQQIGSDLTLGLDAYYKKAHNLLDLGQFGAALIYTPFNYQYGRVYGVEFTANYKHENVSAYLNLAYSRAMGKNVNSAQFNFGADELAFISNNWVFLDHDQRVTASFGGAYNWHRTTFTMDGTAGSGLRNGFANTGKMPFYAQVNLAVIEHFDLPVVGKMDGRVVVINAFGRTYALRDGSGIGVFAPQYGPYRAFYAGLTKYF</sequence>
<dbReference type="Pfam" id="PF00593">
    <property type="entry name" value="TonB_dep_Rec_b-barrel"/>
    <property type="match status" value="1"/>
</dbReference>
<evidence type="ECO:0000256" key="4">
    <source>
        <dbReference type="ARBA" id="ARBA00022452"/>
    </source>
</evidence>
<evidence type="ECO:0000313" key="17">
    <source>
        <dbReference type="Proteomes" id="UP000656319"/>
    </source>
</evidence>
<reference evidence="16 17" key="1">
    <citation type="submission" date="2020-10" db="EMBL/GenBank/DDBJ databases">
        <authorList>
            <person name="Peeters C."/>
        </authorList>
    </citation>
    <scope>NUCLEOTIDE SEQUENCE [LARGE SCALE GENOMIC DNA]</scope>
    <source>
        <strain evidence="16 17">LMG 27952</strain>
    </source>
</reference>
<dbReference type="InterPro" id="IPR036942">
    <property type="entry name" value="Beta-barrel_TonB_sf"/>
</dbReference>
<evidence type="ECO:0000259" key="15">
    <source>
        <dbReference type="Pfam" id="PF07715"/>
    </source>
</evidence>
<dbReference type="InterPro" id="IPR012910">
    <property type="entry name" value="Plug_dom"/>
</dbReference>
<name>A0ABM8NEQ3_9BURK</name>
<keyword evidence="3 11" id="KW-0813">Transport</keyword>
<dbReference type="InterPro" id="IPR008969">
    <property type="entry name" value="CarboxyPept-like_regulatory"/>
</dbReference>
<evidence type="ECO:0000256" key="8">
    <source>
        <dbReference type="ARBA" id="ARBA00023136"/>
    </source>
</evidence>
<dbReference type="Pfam" id="PF13620">
    <property type="entry name" value="CarboxypepD_reg"/>
    <property type="match status" value="1"/>
</dbReference>
<proteinExistence type="inferred from homology"/>
<dbReference type="InterPro" id="IPR037066">
    <property type="entry name" value="Plug_dom_sf"/>
</dbReference>
<keyword evidence="7 12" id="KW-0798">TonB box</keyword>
<dbReference type="Proteomes" id="UP000656319">
    <property type="component" value="Unassembled WGS sequence"/>
</dbReference>
<protein>
    <submittedName>
        <fullName evidence="16">Vitamin B12 transporter BtuB</fullName>
    </submittedName>
</protein>
<evidence type="ECO:0000256" key="3">
    <source>
        <dbReference type="ARBA" id="ARBA00022448"/>
    </source>
</evidence>
<dbReference type="PANTHER" id="PTHR30069:SF29">
    <property type="entry name" value="HEMOGLOBIN AND HEMOGLOBIN-HAPTOGLOBIN-BINDING PROTEIN 1-RELATED"/>
    <property type="match status" value="1"/>
</dbReference>
<dbReference type="InterPro" id="IPR000531">
    <property type="entry name" value="Beta-barrel_TonB"/>
</dbReference>
<gene>
    <name evidence="16" type="primary">btuB_2</name>
    <name evidence="16" type="ORF">LMG27952_01369</name>
</gene>
<evidence type="ECO:0000256" key="12">
    <source>
        <dbReference type="RuleBase" id="RU003357"/>
    </source>
</evidence>
<evidence type="ECO:0000256" key="10">
    <source>
        <dbReference type="ARBA" id="ARBA00023237"/>
    </source>
</evidence>
<evidence type="ECO:0000256" key="9">
    <source>
        <dbReference type="ARBA" id="ARBA00023170"/>
    </source>
</evidence>
<feature type="domain" description="TonB-dependent receptor-like beta-barrel" evidence="14">
    <location>
        <begin position="323"/>
        <end position="729"/>
    </location>
</feature>
<evidence type="ECO:0000256" key="2">
    <source>
        <dbReference type="ARBA" id="ARBA00009810"/>
    </source>
</evidence>
<keyword evidence="10 11" id="KW-0998">Cell outer membrane</keyword>
<accession>A0ABM8NEQ3</accession>